<name>A0AB37Z789_9PSED</name>
<proteinExistence type="predicted"/>
<dbReference type="EMBL" id="FMTL01000002">
    <property type="protein sequence ID" value="SCW61376.1"/>
    <property type="molecule type" value="Genomic_DNA"/>
</dbReference>
<dbReference type="AlphaFoldDB" id="A0AB37Z789"/>
<keyword evidence="2" id="KW-1185">Reference proteome</keyword>
<evidence type="ECO:0000313" key="2">
    <source>
        <dbReference type="Proteomes" id="UP000242418"/>
    </source>
</evidence>
<dbReference type="Proteomes" id="UP000242418">
    <property type="component" value="Unassembled WGS sequence"/>
</dbReference>
<reference evidence="1 2" key="1">
    <citation type="submission" date="2016-10" db="EMBL/GenBank/DDBJ databases">
        <authorList>
            <person name="Varghese N."/>
            <person name="Submissions S."/>
        </authorList>
    </citation>
    <scope>NUCLEOTIDE SEQUENCE [LARGE SCALE GENOMIC DNA]</scope>
    <source>
        <strain evidence="1 2">DSM 17833</strain>
    </source>
</reference>
<protein>
    <submittedName>
        <fullName evidence="1">Uncharacterized protein</fullName>
    </submittedName>
</protein>
<organism evidence="1 2">
    <name type="scientific">Pseudomonas peli</name>
    <dbReference type="NCBI Taxonomy" id="592361"/>
    <lineage>
        <taxon>Bacteria</taxon>
        <taxon>Pseudomonadati</taxon>
        <taxon>Pseudomonadota</taxon>
        <taxon>Gammaproteobacteria</taxon>
        <taxon>Pseudomonadales</taxon>
        <taxon>Pseudomonadaceae</taxon>
        <taxon>Pseudomonas</taxon>
    </lineage>
</organism>
<evidence type="ECO:0000313" key="1">
    <source>
        <dbReference type="EMBL" id="SCW61376.1"/>
    </source>
</evidence>
<accession>A0AB37Z789</accession>
<comment type="caution">
    <text evidence="1">The sequence shown here is derived from an EMBL/GenBank/DDBJ whole genome shotgun (WGS) entry which is preliminary data.</text>
</comment>
<gene>
    <name evidence="1" type="ORF">SAMN05216370_2156</name>
</gene>
<sequence>MSTTLPSSLEGKILNRNARKTLTTIAEHNEDAAIALMRAAERTGDQVLRQQMLRVIHQLNEDALDLRSIRDDSISSSRKLA</sequence>